<feature type="region of interest" description="Disordered" evidence="2">
    <location>
        <begin position="129"/>
        <end position="222"/>
    </location>
</feature>
<evidence type="ECO:0000313" key="4">
    <source>
        <dbReference type="Proteomes" id="UP000226192"/>
    </source>
</evidence>
<evidence type="ECO:0000313" key="3">
    <source>
        <dbReference type="EMBL" id="PHH61890.1"/>
    </source>
</evidence>
<dbReference type="AlphaFoldDB" id="A0A2C5Y3A1"/>
<dbReference type="OrthoDB" id="4097086at2759"/>
<evidence type="ECO:0000256" key="1">
    <source>
        <dbReference type="SAM" id="Coils"/>
    </source>
</evidence>
<organism evidence="3 4">
    <name type="scientific">Ophiocordyceps australis</name>
    <dbReference type="NCBI Taxonomy" id="1399860"/>
    <lineage>
        <taxon>Eukaryota</taxon>
        <taxon>Fungi</taxon>
        <taxon>Dikarya</taxon>
        <taxon>Ascomycota</taxon>
        <taxon>Pezizomycotina</taxon>
        <taxon>Sordariomycetes</taxon>
        <taxon>Hypocreomycetidae</taxon>
        <taxon>Hypocreales</taxon>
        <taxon>Ophiocordycipitaceae</taxon>
        <taxon>Ophiocordyceps</taxon>
    </lineage>
</organism>
<keyword evidence="4" id="KW-1185">Reference proteome</keyword>
<feature type="compositionally biased region" description="Polar residues" evidence="2">
    <location>
        <begin position="432"/>
        <end position="443"/>
    </location>
</feature>
<feature type="region of interest" description="Disordered" evidence="2">
    <location>
        <begin position="371"/>
        <end position="391"/>
    </location>
</feature>
<feature type="region of interest" description="Disordered" evidence="2">
    <location>
        <begin position="422"/>
        <end position="473"/>
    </location>
</feature>
<protein>
    <recommendedName>
        <fullName evidence="5">DUF4048 domain-containing protein</fullName>
    </recommendedName>
</protein>
<dbReference type="Proteomes" id="UP000226192">
    <property type="component" value="Unassembled WGS sequence"/>
</dbReference>
<feature type="compositionally biased region" description="Low complexity" evidence="2">
    <location>
        <begin position="157"/>
        <end position="168"/>
    </location>
</feature>
<feature type="coiled-coil region" evidence="1">
    <location>
        <begin position="232"/>
        <end position="259"/>
    </location>
</feature>
<gene>
    <name evidence="3" type="ORF">CDD81_7754</name>
</gene>
<feature type="compositionally biased region" description="Basic and acidic residues" evidence="2">
    <location>
        <begin position="604"/>
        <end position="613"/>
    </location>
</feature>
<feature type="compositionally biased region" description="Polar residues" evidence="2">
    <location>
        <begin position="452"/>
        <end position="472"/>
    </location>
</feature>
<keyword evidence="1" id="KW-0175">Coiled coil</keyword>
<feature type="region of interest" description="Disordered" evidence="2">
    <location>
        <begin position="594"/>
        <end position="613"/>
    </location>
</feature>
<accession>A0A2C5Y3A1</accession>
<feature type="compositionally biased region" description="Polar residues" evidence="2">
    <location>
        <begin position="171"/>
        <end position="182"/>
    </location>
</feature>
<evidence type="ECO:0008006" key="5">
    <source>
        <dbReference type="Google" id="ProtNLM"/>
    </source>
</evidence>
<proteinExistence type="predicted"/>
<feature type="region of interest" description="Disordered" evidence="2">
    <location>
        <begin position="27"/>
        <end position="58"/>
    </location>
</feature>
<feature type="compositionally biased region" description="Low complexity" evidence="2">
    <location>
        <begin position="201"/>
        <end position="219"/>
    </location>
</feature>
<reference evidence="3 4" key="1">
    <citation type="submission" date="2017-06" db="EMBL/GenBank/DDBJ databases">
        <title>Ant-infecting Ophiocordyceps genomes reveal a high diversity of potential behavioral manipulation genes and a possible major role for enterotoxins.</title>
        <authorList>
            <person name="De Bekker C."/>
            <person name="Evans H.C."/>
            <person name="Brachmann A."/>
            <person name="Hughes D.P."/>
        </authorList>
    </citation>
    <scope>NUCLEOTIDE SEQUENCE [LARGE SCALE GENOMIC DNA]</scope>
    <source>
        <strain evidence="3 4">Map64</strain>
    </source>
</reference>
<comment type="caution">
    <text evidence="3">The sequence shown here is derived from an EMBL/GenBank/DDBJ whole genome shotgun (WGS) entry which is preliminary data.</text>
</comment>
<dbReference type="EMBL" id="NJET01000088">
    <property type="protein sequence ID" value="PHH61890.1"/>
    <property type="molecule type" value="Genomic_DNA"/>
</dbReference>
<name>A0A2C5Y3A1_9HYPO</name>
<feature type="compositionally biased region" description="Polar residues" evidence="2">
    <location>
        <begin position="371"/>
        <end position="389"/>
    </location>
</feature>
<sequence length="613" mass="66383">MTAFLLRTCAANRCLALAYNENRQLNRHRHRAPSTRPGFGEAISHRRKRLGRSCSPCGHRRRVSRRWLGGNGSQSLHRLLAYPTTHAIADGSMALQHEIRRRASAPVRPPDCSESAAVTTAVVLPADSDEAHGTHNEPAGFDCQATPAPPPATSFKAAATEARASDAAPTDFTTPRTINRLSLTLPIAPPTSEPSRPPPKSVSASSSSVSQTPNQTSTPASASDVSDFIIAIAAQERRVLELREELGRAESHLASLKKQWTAKEAQIKRHGNHHVQVTHNVAPRAVLDASGPCQRNVELDRRKLLLQSQHQTQSQSTPSTANRRRVIRGGHTRTLSLLSPAHPDATFATNECSGMGGLKRRSVEEIVAQPGNSSVKAHQLTPQPRSACNSPGVPQLVEDFKLGFRAFVEDIRLITVGEEPVRGQVATGRGTVPQQHMGSSAQRSAARDEPSSPWTTRGPQLKKSNALDSVTPTPIGRIANIGVEKPKPTKSKRYSWTPLGLDSLDDSDWCNWETPAPAAKSPRWSGSTIHSPGLEDITPICEVGEESLTPVKSQSASVQTPILSPRLEELLPSVVNRLTPRNLKRTANSLMDEWEKSLVAPDGNGKENESPLS</sequence>
<feature type="compositionally biased region" description="Pro residues" evidence="2">
    <location>
        <begin position="187"/>
        <end position="200"/>
    </location>
</feature>
<evidence type="ECO:0000256" key="2">
    <source>
        <dbReference type="SAM" id="MobiDB-lite"/>
    </source>
</evidence>